<reference evidence="10 11" key="1">
    <citation type="submission" date="2017-10" db="EMBL/GenBank/DDBJ databases">
        <title>Two draft genome sequences of Pusillimonas sp. strains isolated from a nitrate- and radionuclide-contaminated groundwater in Russia.</title>
        <authorList>
            <person name="Grouzdev D.S."/>
            <person name="Tourova T.P."/>
            <person name="Goeva M.A."/>
            <person name="Babich T.L."/>
            <person name="Sokolova D.S."/>
            <person name="Abdullin R."/>
            <person name="Poltaraus A.B."/>
            <person name="Toshchakov S.V."/>
            <person name="Nazina T.N."/>
        </authorList>
    </citation>
    <scope>NUCLEOTIDE SEQUENCE [LARGE SCALE GENOMIC DNA]</scope>
    <source>
        <strain evidence="10 11">JR1/69-2-13</strain>
    </source>
</reference>
<keyword evidence="4" id="KW-0378">Hydrolase</keyword>
<dbReference type="AlphaFoldDB" id="A0A2N4UJ67"/>
<evidence type="ECO:0000256" key="2">
    <source>
        <dbReference type="ARBA" id="ARBA00005419"/>
    </source>
</evidence>
<evidence type="ECO:0000313" key="11">
    <source>
        <dbReference type="Proteomes" id="UP000234328"/>
    </source>
</evidence>
<evidence type="ECO:0000256" key="7">
    <source>
        <dbReference type="ARBA" id="ARBA00033210"/>
    </source>
</evidence>
<dbReference type="InterPro" id="IPR029052">
    <property type="entry name" value="Metallo-depent_PP-like"/>
</dbReference>
<comment type="similarity">
    <text evidence="2">Belongs to the Ap4A hydrolase family.</text>
</comment>
<dbReference type="NCBIfam" id="NF001204">
    <property type="entry name" value="PRK00166.1"/>
    <property type="match status" value="1"/>
</dbReference>
<comment type="caution">
    <text evidence="10">The sequence shown here is derived from an EMBL/GenBank/DDBJ whole genome shotgun (WGS) entry which is preliminary data.</text>
</comment>
<evidence type="ECO:0000256" key="8">
    <source>
        <dbReference type="ARBA" id="ARBA00049417"/>
    </source>
</evidence>
<dbReference type="InterPro" id="IPR004843">
    <property type="entry name" value="Calcineurin-like_PHP"/>
</dbReference>
<evidence type="ECO:0000256" key="4">
    <source>
        <dbReference type="ARBA" id="ARBA00022801"/>
    </source>
</evidence>
<organism evidence="10 11">
    <name type="scientific">Pollutimonas nitritireducens</name>
    <dbReference type="NCBI Taxonomy" id="2045209"/>
    <lineage>
        <taxon>Bacteria</taxon>
        <taxon>Pseudomonadati</taxon>
        <taxon>Pseudomonadota</taxon>
        <taxon>Betaproteobacteria</taxon>
        <taxon>Burkholderiales</taxon>
        <taxon>Alcaligenaceae</taxon>
        <taxon>Pollutimonas</taxon>
    </lineage>
</organism>
<feature type="domain" description="Calcineurin-like phosphoesterase" evidence="9">
    <location>
        <begin position="8"/>
        <end position="127"/>
    </location>
</feature>
<evidence type="ECO:0000256" key="1">
    <source>
        <dbReference type="ARBA" id="ARBA00003413"/>
    </source>
</evidence>
<comment type="function">
    <text evidence="1">Hydrolyzes diadenosine 5',5'''-P1,P4-tetraphosphate to yield ADP.</text>
</comment>
<protein>
    <recommendedName>
        <fullName evidence="3">bis(5'-nucleosyl)-tetraphosphatase (symmetrical)</fullName>
        <ecNumber evidence="3">3.6.1.41</ecNumber>
    </recommendedName>
    <alternativeName>
        <fullName evidence="6">Ap4A hydrolase</fullName>
    </alternativeName>
    <alternativeName>
        <fullName evidence="5">Diadenosine 5',5'''-P1,P4-tetraphosphate pyrophosphohydrolase</fullName>
    </alternativeName>
    <alternativeName>
        <fullName evidence="7">Diadenosine tetraphosphatase</fullName>
    </alternativeName>
</protein>
<dbReference type="NCBIfam" id="TIGR00668">
    <property type="entry name" value="apaH"/>
    <property type="match status" value="1"/>
</dbReference>
<gene>
    <name evidence="10" type="ORF">CR155_04745</name>
</gene>
<accession>A0A2N4UJ67</accession>
<dbReference type="RefSeq" id="WP_102069142.1">
    <property type="nucleotide sequence ID" value="NZ_PDNV01000003.1"/>
</dbReference>
<dbReference type="Pfam" id="PF00149">
    <property type="entry name" value="Metallophos"/>
    <property type="match status" value="1"/>
</dbReference>
<dbReference type="EMBL" id="PDNV01000003">
    <property type="protein sequence ID" value="PLC55066.1"/>
    <property type="molecule type" value="Genomic_DNA"/>
</dbReference>
<dbReference type="Proteomes" id="UP000234328">
    <property type="component" value="Unassembled WGS sequence"/>
</dbReference>
<dbReference type="CDD" id="cd07422">
    <property type="entry name" value="MPP_ApaH"/>
    <property type="match status" value="1"/>
</dbReference>
<dbReference type="OrthoDB" id="9807890at2"/>
<dbReference type="PANTHER" id="PTHR40942:SF4">
    <property type="entry name" value="CYTOCHROME C5"/>
    <property type="match status" value="1"/>
</dbReference>
<proteinExistence type="inferred from homology"/>
<evidence type="ECO:0000256" key="6">
    <source>
        <dbReference type="ARBA" id="ARBA00032248"/>
    </source>
</evidence>
<evidence type="ECO:0000256" key="3">
    <source>
        <dbReference type="ARBA" id="ARBA00012506"/>
    </source>
</evidence>
<dbReference type="InterPro" id="IPR004617">
    <property type="entry name" value="ApaH"/>
</dbReference>
<keyword evidence="11" id="KW-1185">Reference proteome</keyword>
<evidence type="ECO:0000256" key="5">
    <source>
        <dbReference type="ARBA" id="ARBA00031248"/>
    </source>
</evidence>
<evidence type="ECO:0000313" key="10">
    <source>
        <dbReference type="EMBL" id="PLC55066.1"/>
    </source>
</evidence>
<dbReference type="GO" id="GO:0008803">
    <property type="term" value="F:bis(5'-nucleosyl)-tetraphosphatase (symmetrical) activity"/>
    <property type="evidence" value="ECO:0007669"/>
    <property type="project" value="UniProtKB-EC"/>
</dbReference>
<evidence type="ECO:0000259" key="9">
    <source>
        <dbReference type="Pfam" id="PF00149"/>
    </source>
</evidence>
<dbReference type="PANTHER" id="PTHR40942">
    <property type="match status" value="1"/>
</dbReference>
<dbReference type="PIRSF" id="PIRSF000903">
    <property type="entry name" value="B5n-ttraPtase_sm"/>
    <property type="match status" value="1"/>
</dbReference>
<sequence length="280" mass="31338">MKPTPEPSIWMIGDLQGCCQPLRELLAHPDISGEPNAKFWFAGDLVNRGPDSLATLKMVMALGDRAISVLGNHDLHLLAVAAGVRKPGKSDTIDDILKAPDAQEMIDWLRHCPLAHHEQGHLMVHAGVLPAWTTAKTLLLAAEVEEALRGPNWKVSLSKMYGNEPVLWKDEYRGSKRLRVIINAMTRMRMCDKNGQMEFTFKGAPANNGQMMPWFDVPARASTQDTIVFGHWSTLGLMLRPDVICLDSGCVWGRQLTAIRLQDRRIVQIPCEQYQKPKDD</sequence>
<dbReference type="Gene3D" id="3.60.21.10">
    <property type="match status" value="1"/>
</dbReference>
<name>A0A2N4UJ67_9BURK</name>
<comment type="catalytic activity">
    <reaction evidence="8">
        <text>P(1),P(4)-bis(5'-adenosyl) tetraphosphate + H2O = 2 ADP + 2 H(+)</text>
        <dbReference type="Rhea" id="RHEA:24252"/>
        <dbReference type="ChEBI" id="CHEBI:15377"/>
        <dbReference type="ChEBI" id="CHEBI:15378"/>
        <dbReference type="ChEBI" id="CHEBI:58141"/>
        <dbReference type="ChEBI" id="CHEBI:456216"/>
        <dbReference type="EC" id="3.6.1.41"/>
    </reaction>
</comment>
<dbReference type="SUPFAM" id="SSF56300">
    <property type="entry name" value="Metallo-dependent phosphatases"/>
    <property type="match status" value="1"/>
</dbReference>
<dbReference type="EC" id="3.6.1.41" evidence="3"/>